<dbReference type="Proteomes" id="UP001549104">
    <property type="component" value="Unassembled WGS sequence"/>
</dbReference>
<dbReference type="Gene3D" id="1.10.1760.20">
    <property type="match status" value="1"/>
</dbReference>
<comment type="caution">
    <text evidence="4">The sequence shown here is derived from an EMBL/GenBank/DDBJ whole genome shotgun (WGS) entry which is preliminary data.</text>
</comment>
<name>A0ABV2K5B5_SPOPS</name>
<protein>
    <submittedName>
        <fullName evidence="4">Membrane protein</fullName>
    </submittedName>
</protein>
<feature type="transmembrane region" description="Helical" evidence="3">
    <location>
        <begin position="155"/>
        <end position="172"/>
    </location>
</feature>
<feature type="transmembrane region" description="Helical" evidence="3">
    <location>
        <begin position="41"/>
        <end position="61"/>
    </location>
</feature>
<keyword evidence="3" id="KW-0472">Membrane</keyword>
<feature type="transmembrane region" description="Helical" evidence="3">
    <location>
        <begin position="116"/>
        <end position="135"/>
    </location>
</feature>
<dbReference type="EMBL" id="JBEPME010000001">
    <property type="protein sequence ID" value="MET3656278.1"/>
    <property type="molecule type" value="Genomic_DNA"/>
</dbReference>
<dbReference type="RefSeq" id="WP_067210922.1">
    <property type="nucleotide sequence ID" value="NZ_CP014616.1"/>
</dbReference>
<dbReference type="InterPro" id="IPR009825">
    <property type="entry name" value="ECF_substrate-spec-like"/>
</dbReference>
<sequence>MQNIQKQAYIKPRTKTFDLVITAILAALIFTATLINIKLPFGQGGLIHLGTSMLFMAAILFGPKKGALAGAIGMGLFDILGGWAIWAPTTIISRALQGLIVGKIAWSNGHRGDNMGLNILGAVVSMPVMIAVYYIGQAIMFKSWIAPMASIPGDIIQNVVGLLIAIPVCIALKKTPYFKKKF</sequence>
<reference evidence="4 5" key="1">
    <citation type="submission" date="2024-06" db="EMBL/GenBank/DDBJ databases">
        <title>Sorghum-associated microbial communities from plants grown in Nebraska, USA.</title>
        <authorList>
            <person name="Schachtman D."/>
        </authorList>
    </citation>
    <scope>NUCLEOTIDE SEQUENCE [LARGE SCALE GENOMIC DNA]</scope>
    <source>
        <strain evidence="4 5">1288</strain>
    </source>
</reference>
<evidence type="ECO:0000313" key="5">
    <source>
        <dbReference type="Proteomes" id="UP001549104"/>
    </source>
</evidence>
<evidence type="ECO:0000256" key="3">
    <source>
        <dbReference type="SAM" id="Phobius"/>
    </source>
</evidence>
<proteinExistence type="predicted"/>
<dbReference type="PANTHER" id="PTHR37815">
    <property type="entry name" value="UPF0397 PROTEIN BC_2624-RELATED"/>
    <property type="match status" value="1"/>
</dbReference>
<feature type="transmembrane region" description="Helical" evidence="3">
    <location>
        <begin position="16"/>
        <end position="35"/>
    </location>
</feature>
<evidence type="ECO:0000313" key="4">
    <source>
        <dbReference type="EMBL" id="MET3656278.1"/>
    </source>
</evidence>
<organism evidence="4 5">
    <name type="scientific">Sporosarcina psychrophila</name>
    <name type="common">Bacillus psychrophilus</name>
    <dbReference type="NCBI Taxonomy" id="1476"/>
    <lineage>
        <taxon>Bacteria</taxon>
        <taxon>Bacillati</taxon>
        <taxon>Bacillota</taxon>
        <taxon>Bacilli</taxon>
        <taxon>Bacillales</taxon>
        <taxon>Caryophanaceae</taxon>
        <taxon>Sporosarcina</taxon>
    </lineage>
</organism>
<dbReference type="PANTHER" id="PTHR37815:SF3">
    <property type="entry name" value="UPF0397 PROTEIN SPR0429"/>
    <property type="match status" value="1"/>
</dbReference>
<evidence type="ECO:0000256" key="1">
    <source>
        <dbReference type="ARBA" id="ARBA00022692"/>
    </source>
</evidence>
<keyword evidence="5" id="KW-1185">Reference proteome</keyword>
<keyword evidence="2 3" id="KW-1133">Transmembrane helix</keyword>
<dbReference type="Pfam" id="PF07155">
    <property type="entry name" value="ECF-ribofla_trS"/>
    <property type="match status" value="1"/>
</dbReference>
<evidence type="ECO:0000256" key="2">
    <source>
        <dbReference type="ARBA" id="ARBA00022989"/>
    </source>
</evidence>
<gene>
    <name evidence="4" type="ORF">ABIC55_001362</name>
</gene>
<keyword evidence="1 3" id="KW-0812">Transmembrane</keyword>
<accession>A0ABV2K5B5</accession>
<feature type="transmembrane region" description="Helical" evidence="3">
    <location>
        <begin position="68"/>
        <end position="85"/>
    </location>
</feature>